<organism evidence="3 4">
    <name type="scientific">Flavobacterium pygoscelis</name>
    <dbReference type="NCBI Taxonomy" id="2893176"/>
    <lineage>
        <taxon>Bacteria</taxon>
        <taxon>Pseudomonadati</taxon>
        <taxon>Bacteroidota</taxon>
        <taxon>Flavobacteriia</taxon>
        <taxon>Flavobacteriales</taxon>
        <taxon>Flavobacteriaceae</taxon>
        <taxon>Flavobacterium</taxon>
    </lineage>
</organism>
<dbReference type="InterPro" id="IPR019734">
    <property type="entry name" value="TPR_rpt"/>
</dbReference>
<dbReference type="PROSITE" id="PS50005">
    <property type="entry name" value="TPR"/>
    <property type="match status" value="1"/>
</dbReference>
<evidence type="ECO:0000256" key="1">
    <source>
        <dbReference type="PROSITE-ProRule" id="PRU00339"/>
    </source>
</evidence>
<sequence length="449" mass="52593">MKKPFYIILLFVLQCNSALLWAQTEPEEIKSNADQFQDYFYESLLQKGIENYDKAIVVLDKANKIKPNEASIYFELGKNYLALKDYKNAYNYFESAAKIDPKNKWFWVGMYDVCYETKNFNQGIIVIQKLIEFDPKYKEDLTSLYMATNQFEKALVLIQELEENIGKTERRELYKSQILSQGKFQNIEITNLIAQIEKYPKEESNYLSLIFLYSKNKEETKAFEIVKKLEKAIPNSEWAQVTLFKDYLEANDAPKAINAMNVVLASSKIDSKIKHRILNEFLIFSFKNPQYATDLEKAVNYFDKDKSVDVAKEIGRFFHAKKEWATAIKYYEKSAVSRPEEALETNLLLLQAFTEMKQFDVVAKKSTEMIESFPTQPEFYYYAGLAKNQLQDYKKAKDLLEMGMDYVVENKELEINFNIQLGESYNGLGDFKKKELYFSKANQLLKEKK</sequence>
<feature type="signal peptide" evidence="2">
    <location>
        <begin position="1"/>
        <end position="22"/>
    </location>
</feature>
<dbReference type="PANTHER" id="PTHR12558">
    <property type="entry name" value="CELL DIVISION CYCLE 16,23,27"/>
    <property type="match status" value="1"/>
</dbReference>
<dbReference type="PROSITE" id="PS50293">
    <property type="entry name" value="TPR_REGION"/>
    <property type="match status" value="1"/>
</dbReference>
<dbReference type="EMBL" id="JALNUB010000001">
    <property type="protein sequence ID" value="MCK8140547.1"/>
    <property type="molecule type" value="Genomic_DNA"/>
</dbReference>
<dbReference type="PANTHER" id="PTHR12558:SF13">
    <property type="entry name" value="CELL DIVISION CYCLE PROTEIN 27 HOMOLOG"/>
    <property type="match status" value="1"/>
</dbReference>
<keyword evidence="2" id="KW-0732">Signal</keyword>
<feature type="chain" id="PRO_5040769042" evidence="2">
    <location>
        <begin position="23"/>
        <end position="449"/>
    </location>
</feature>
<dbReference type="InterPro" id="IPR011990">
    <property type="entry name" value="TPR-like_helical_dom_sf"/>
</dbReference>
<name>A0A9X1XVC0_9FLAO</name>
<comment type="caution">
    <text evidence="3">The sequence shown here is derived from an EMBL/GenBank/DDBJ whole genome shotgun (WGS) entry which is preliminary data.</text>
</comment>
<protein>
    <submittedName>
        <fullName evidence="3">Tetratricopeptide repeat protein</fullName>
    </submittedName>
</protein>
<dbReference type="Gene3D" id="1.25.40.10">
    <property type="entry name" value="Tetratricopeptide repeat domain"/>
    <property type="match status" value="3"/>
</dbReference>
<feature type="repeat" description="TPR" evidence="1">
    <location>
        <begin position="70"/>
        <end position="103"/>
    </location>
</feature>
<dbReference type="Proteomes" id="UP001139260">
    <property type="component" value="Unassembled WGS sequence"/>
</dbReference>
<reference evidence="3" key="1">
    <citation type="submission" date="2022-04" db="EMBL/GenBank/DDBJ databases">
        <title>Flavobacterium pygoscelis sp. nov. isolated from Chinstrap chick (Pygoscelis antarcticus).</title>
        <authorList>
            <person name="Irgang R."/>
            <person name="Poblete-Morales M."/>
            <person name="Avendano-Herrera R."/>
        </authorList>
    </citation>
    <scope>NUCLEOTIDE SEQUENCE</scope>
    <source>
        <strain evidence="3">I-SCBP12n</strain>
    </source>
</reference>
<dbReference type="SMART" id="SM00028">
    <property type="entry name" value="TPR"/>
    <property type="match status" value="4"/>
</dbReference>
<keyword evidence="4" id="KW-1185">Reference proteome</keyword>
<keyword evidence="1" id="KW-0802">TPR repeat</keyword>
<dbReference type="SUPFAM" id="SSF48452">
    <property type="entry name" value="TPR-like"/>
    <property type="match status" value="2"/>
</dbReference>
<dbReference type="Pfam" id="PF14559">
    <property type="entry name" value="TPR_19"/>
    <property type="match status" value="1"/>
</dbReference>
<evidence type="ECO:0000313" key="3">
    <source>
        <dbReference type="EMBL" id="MCK8140547.1"/>
    </source>
</evidence>
<dbReference type="RefSeq" id="WP_248427312.1">
    <property type="nucleotide sequence ID" value="NZ_JALNUB010000001.1"/>
</dbReference>
<proteinExistence type="predicted"/>
<evidence type="ECO:0000313" key="4">
    <source>
        <dbReference type="Proteomes" id="UP001139260"/>
    </source>
</evidence>
<gene>
    <name evidence="3" type="ORF">MW871_01440</name>
</gene>
<accession>A0A9X1XVC0</accession>
<evidence type="ECO:0000256" key="2">
    <source>
        <dbReference type="SAM" id="SignalP"/>
    </source>
</evidence>
<dbReference type="AlphaFoldDB" id="A0A9X1XVC0"/>